<evidence type="ECO:0000256" key="3">
    <source>
        <dbReference type="ARBA" id="ARBA00022741"/>
    </source>
</evidence>
<dbReference type="CDD" id="cd23802">
    <property type="entry name" value="UBCc_UBE2Q"/>
    <property type="match status" value="1"/>
</dbReference>
<organism evidence="8 9">
    <name type="scientific">Armadillidium nasatum</name>
    <dbReference type="NCBI Taxonomy" id="96803"/>
    <lineage>
        <taxon>Eukaryota</taxon>
        <taxon>Metazoa</taxon>
        <taxon>Ecdysozoa</taxon>
        <taxon>Arthropoda</taxon>
        <taxon>Crustacea</taxon>
        <taxon>Multicrustacea</taxon>
        <taxon>Malacostraca</taxon>
        <taxon>Eumalacostraca</taxon>
        <taxon>Peracarida</taxon>
        <taxon>Isopoda</taxon>
        <taxon>Oniscidea</taxon>
        <taxon>Crinocheta</taxon>
        <taxon>Armadillidiidae</taxon>
        <taxon>Armadillidium</taxon>
    </lineage>
</organism>
<dbReference type="EC" id="2.3.2.23" evidence="1"/>
<comment type="function">
    <text evidence="6">Probable E2 ubiquitin-protein ligase that catalyzes the covalent attachment of ubiquitin to target proteins. May facilitate the monoubiquitination and degradation of MTOR and CCNE1 through interaction with FBXW7.</text>
</comment>
<evidence type="ECO:0000256" key="2">
    <source>
        <dbReference type="ARBA" id="ARBA00022679"/>
    </source>
</evidence>
<dbReference type="OrthoDB" id="109543at2759"/>
<dbReference type="SUPFAM" id="SSF54495">
    <property type="entry name" value="UBC-like"/>
    <property type="match status" value="1"/>
</dbReference>
<keyword evidence="4" id="KW-0833">Ubl conjugation pathway</keyword>
<proteinExistence type="predicted"/>
<comment type="caution">
    <text evidence="8">The sequence shown here is derived from an EMBL/GenBank/DDBJ whole genome shotgun (WGS) entry which is preliminary data.</text>
</comment>
<dbReference type="InterPro" id="IPR000608">
    <property type="entry name" value="UBC"/>
</dbReference>
<dbReference type="GO" id="GO:0005524">
    <property type="term" value="F:ATP binding"/>
    <property type="evidence" value="ECO:0007669"/>
    <property type="project" value="UniProtKB-KW"/>
</dbReference>
<dbReference type="AlphaFoldDB" id="A0A5N5SQ03"/>
<gene>
    <name evidence="8" type="ORF">Anas_09976</name>
</gene>
<evidence type="ECO:0000313" key="9">
    <source>
        <dbReference type="Proteomes" id="UP000326759"/>
    </source>
</evidence>
<accession>A0A5N5SQ03</accession>
<dbReference type="InterPro" id="IPR016135">
    <property type="entry name" value="UBQ-conjugating_enzyme/RWD"/>
</dbReference>
<keyword evidence="3" id="KW-0547">Nucleotide-binding</keyword>
<evidence type="ECO:0000313" key="8">
    <source>
        <dbReference type="EMBL" id="KAB7496195.1"/>
    </source>
</evidence>
<dbReference type="Gene3D" id="3.10.110.10">
    <property type="entry name" value="Ubiquitin Conjugating Enzyme"/>
    <property type="match status" value="1"/>
</dbReference>
<evidence type="ECO:0000259" key="7">
    <source>
        <dbReference type="PROSITE" id="PS50127"/>
    </source>
</evidence>
<evidence type="ECO:0000256" key="5">
    <source>
        <dbReference type="ARBA" id="ARBA00022840"/>
    </source>
</evidence>
<dbReference type="Pfam" id="PF00179">
    <property type="entry name" value="UQ_con"/>
    <property type="match status" value="1"/>
</dbReference>
<evidence type="ECO:0000256" key="1">
    <source>
        <dbReference type="ARBA" id="ARBA00012486"/>
    </source>
</evidence>
<name>A0A5N5SQ03_9CRUS</name>
<sequence>MPEQAEFGLWETQLFKYMNIEISEIEVKLHRLDPESELARDMIEFNIPYILLSLSFPDAFPFQPPFLRVLAPRLEKGFVMEGGAICMELLTPRGWASAYTIEAVIMQFAASLVKGQGRISRKQKNSKEFNKKSAEASFRSLVKTHEKYGWVVY</sequence>
<dbReference type="SMART" id="SM00212">
    <property type="entry name" value="UBCc"/>
    <property type="match status" value="1"/>
</dbReference>
<dbReference type="GO" id="GO:0061631">
    <property type="term" value="F:ubiquitin conjugating enzyme activity"/>
    <property type="evidence" value="ECO:0007669"/>
    <property type="project" value="UniProtKB-EC"/>
</dbReference>
<keyword evidence="2" id="KW-0808">Transferase</keyword>
<dbReference type="EMBL" id="SEYY01021644">
    <property type="protein sequence ID" value="KAB7496195.1"/>
    <property type="molecule type" value="Genomic_DNA"/>
</dbReference>
<protein>
    <recommendedName>
        <fullName evidence="1">E2 ubiquitin-conjugating enzyme</fullName>
        <ecNumber evidence="1">2.3.2.23</ecNumber>
    </recommendedName>
</protein>
<keyword evidence="5" id="KW-0067">ATP-binding</keyword>
<dbReference type="PROSITE" id="PS50127">
    <property type="entry name" value="UBC_2"/>
    <property type="match status" value="1"/>
</dbReference>
<dbReference type="Proteomes" id="UP000326759">
    <property type="component" value="Unassembled WGS sequence"/>
</dbReference>
<evidence type="ECO:0000256" key="4">
    <source>
        <dbReference type="ARBA" id="ARBA00022786"/>
    </source>
</evidence>
<feature type="domain" description="UBC core" evidence="7">
    <location>
        <begin position="1"/>
        <end position="151"/>
    </location>
</feature>
<keyword evidence="9" id="KW-1185">Reference proteome</keyword>
<evidence type="ECO:0000256" key="6">
    <source>
        <dbReference type="ARBA" id="ARBA00055455"/>
    </source>
</evidence>
<dbReference type="FunFam" id="3.10.110.10:FF:000036">
    <property type="entry name" value="ubiquitin-conjugating enzyme E2Q-like protein 1"/>
    <property type="match status" value="1"/>
</dbReference>
<reference evidence="8 9" key="1">
    <citation type="journal article" date="2019" name="PLoS Biol.">
        <title>Sex chromosomes control vertical transmission of feminizing Wolbachia symbionts in an isopod.</title>
        <authorList>
            <person name="Becking T."/>
            <person name="Chebbi M.A."/>
            <person name="Giraud I."/>
            <person name="Moumen B."/>
            <person name="Laverre T."/>
            <person name="Caubet Y."/>
            <person name="Peccoud J."/>
            <person name="Gilbert C."/>
            <person name="Cordaux R."/>
        </authorList>
    </citation>
    <scope>NUCLEOTIDE SEQUENCE [LARGE SCALE GENOMIC DNA]</scope>
    <source>
        <strain evidence="8">ANa2</strain>
        <tissue evidence="8">Whole body excluding digestive tract and cuticle</tissue>
    </source>
</reference>